<dbReference type="GO" id="GO:0008168">
    <property type="term" value="F:methyltransferase activity"/>
    <property type="evidence" value="ECO:0007669"/>
    <property type="project" value="UniProtKB-KW"/>
</dbReference>
<comment type="caution">
    <text evidence="1">The sequence shown here is derived from an EMBL/GenBank/DDBJ whole genome shotgun (WGS) entry which is preliminary data.</text>
</comment>
<dbReference type="Pfam" id="PF04672">
    <property type="entry name" value="Methyltransf_19"/>
    <property type="match status" value="1"/>
</dbReference>
<dbReference type="EMBL" id="BAAAZG010000035">
    <property type="protein sequence ID" value="GAA4082823.1"/>
    <property type="molecule type" value="Genomic_DNA"/>
</dbReference>
<sequence length="256" mass="28283">MTEQLPGVDTTRPSMARVYDYWLGGKDNYEVDRLEAHRLERDLPTLPRIARQNRDFHRRAVTYLTGIGVDQFLDLGAGLPTANNTHDIAQAINPSARVAYIDSDPMVLVHGRAILTAGKHTAMVEADLRAPHAVLNHPAVTDLLDFTRPVGLLLVSVLHFVPGQEPYQIVQELRDRVVPGSHIVISHALRTPQTSAAAAKYQAADAEVRGRDQIAALFNGFELVEPGLVPLTDWRPDRPPHPDTEPLPFLCGVGRK</sequence>
<dbReference type="Proteomes" id="UP001500683">
    <property type="component" value="Unassembled WGS sequence"/>
</dbReference>
<dbReference type="InterPro" id="IPR029063">
    <property type="entry name" value="SAM-dependent_MTases_sf"/>
</dbReference>
<dbReference type="SUPFAM" id="SSF53335">
    <property type="entry name" value="S-adenosyl-L-methionine-dependent methyltransferases"/>
    <property type="match status" value="1"/>
</dbReference>
<evidence type="ECO:0000313" key="1">
    <source>
        <dbReference type="EMBL" id="GAA4082823.1"/>
    </source>
</evidence>
<organism evidence="1 2">
    <name type="scientific">Actinomadura miaoliensis</name>
    <dbReference type="NCBI Taxonomy" id="430685"/>
    <lineage>
        <taxon>Bacteria</taxon>
        <taxon>Bacillati</taxon>
        <taxon>Actinomycetota</taxon>
        <taxon>Actinomycetes</taxon>
        <taxon>Streptosporangiales</taxon>
        <taxon>Thermomonosporaceae</taxon>
        <taxon>Actinomadura</taxon>
    </lineage>
</organism>
<keyword evidence="1" id="KW-0808">Transferase</keyword>
<dbReference type="PIRSF" id="PIRSF017393">
    <property type="entry name" value="MTase_SAV2177"/>
    <property type="match status" value="1"/>
</dbReference>
<accession>A0ABP7W8Q8</accession>
<dbReference type="RefSeq" id="WP_344951504.1">
    <property type="nucleotide sequence ID" value="NZ_BAAAZG010000035.1"/>
</dbReference>
<dbReference type="GO" id="GO:0032259">
    <property type="term" value="P:methylation"/>
    <property type="evidence" value="ECO:0007669"/>
    <property type="project" value="UniProtKB-KW"/>
</dbReference>
<gene>
    <name evidence="1" type="ORF">GCM10022214_47700</name>
</gene>
<name>A0ABP7W8Q8_9ACTN</name>
<proteinExistence type="predicted"/>
<keyword evidence="1" id="KW-0489">Methyltransferase</keyword>
<protein>
    <submittedName>
        <fullName evidence="1">SAM-dependent methyltransferase</fullName>
    </submittedName>
</protein>
<evidence type="ECO:0000313" key="2">
    <source>
        <dbReference type="Proteomes" id="UP001500683"/>
    </source>
</evidence>
<dbReference type="InterPro" id="IPR006764">
    <property type="entry name" value="SAM_dep_MeTrfase_SAV2177_type"/>
</dbReference>
<keyword evidence="2" id="KW-1185">Reference proteome</keyword>
<dbReference type="Gene3D" id="3.40.50.150">
    <property type="entry name" value="Vaccinia Virus protein VP39"/>
    <property type="match status" value="1"/>
</dbReference>
<reference evidence="2" key="1">
    <citation type="journal article" date="2019" name="Int. J. Syst. Evol. Microbiol.">
        <title>The Global Catalogue of Microorganisms (GCM) 10K type strain sequencing project: providing services to taxonomists for standard genome sequencing and annotation.</title>
        <authorList>
            <consortium name="The Broad Institute Genomics Platform"/>
            <consortium name="The Broad Institute Genome Sequencing Center for Infectious Disease"/>
            <person name="Wu L."/>
            <person name="Ma J."/>
        </authorList>
    </citation>
    <scope>NUCLEOTIDE SEQUENCE [LARGE SCALE GENOMIC DNA]</scope>
    <source>
        <strain evidence="2">JCM 16702</strain>
    </source>
</reference>